<gene>
    <name evidence="1" type="ORF">Q9R08_01220</name>
</gene>
<evidence type="ECO:0000313" key="1">
    <source>
        <dbReference type="EMBL" id="MDQ7876588.1"/>
    </source>
</evidence>
<dbReference type="Proteomes" id="UP001235133">
    <property type="component" value="Unassembled WGS sequence"/>
</dbReference>
<comment type="caution">
    <text evidence="1">The sequence shown here is derived from an EMBL/GenBank/DDBJ whole genome shotgun (WGS) entry which is preliminary data.</text>
</comment>
<dbReference type="EMBL" id="JAVFWO010000001">
    <property type="protein sequence ID" value="MDQ7876588.1"/>
    <property type="molecule type" value="Genomic_DNA"/>
</dbReference>
<sequence>MATTANPAEPVLNKRLLTPNDVIALIPGLKLKLLAEWRYKKTGPPYYKVGRIILYPFDDLEAWFEGLERGGDPND</sequence>
<proteinExistence type="predicted"/>
<keyword evidence="2" id="KW-1185">Reference proteome</keyword>
<accession>A0ABU0YXU9</accession>
<protein>
    <submittedName>
        <fullName evidence="1">Helix-turn-helix domain-containing protein</fullName>
    </submittedName>
</protein>
<evidence type="ECO:0000313" key="2">
    <source>
        <dbReference type="Proteomes" id="UP001235133"/>
    </source>
</evidence>
<name>A0ABU0YXU9_9MICO</name>
<organism evidence="1 2">
    <name type="scientific">Microbacterium psychrotolerans</name>
    <dbReference type="NCBI Taxonomy" id="3068321"/>
    <lineage>
        <taxon>Bacteria</taxon>
        <taxon>Bacillati</taxon>
        <taxon>Actinomycetota</taxon>
        <taxon>Actinomycetes</taxon>
        <taxon>Micrococcales</taxon>
        <taxon>Microbacteriaceae</taxon>
        <taxon>Microbacterium</taxon>
    </lineage>
</organism>
<reference evidence="1 2" key="1">
    <citation type="submission" date="2023-08" db="EMBL/GenBank/DDBJ databases">
        <title>Microbacterium psychrotolerans sp. nov., a psychrotolerant bacterium isolated from soil in Heilongjiang Province, China.</title>
        <authorList>
            <person name="An P."/>
            <person name="Zhao D."/>
            <person name="Xiang H."/>
        </authorList>
    </citation>
    <scope>NUCLEOTIDE SEQUENCE [LARGE SCALE GENOMIC DNA]</scope>
    <source>
        <strain evidence="1 2">QXD-8</strain>
    </source>
</reference>
<dbReference type="RefSeq" id="WP_308865990.1">
    <property type="nucleotide sequence ID" value="NZ_JAVFWO010000001.1"/>
</dbReference>